<keyword evidence="2" id="KW-1185">Reference proteome</keyword>
<comment type="caution">
    <text evidence="1">The sequence shown here is derived from an EMBL/GenBank/DDBJ whole genome shotgun (WGS) entry which is preliminary data.</text>
</comment>
<protein>
    <submittedName>
        <fullName evidence="1">Uncharacterized protein</fullName>
    </submittedName>
</protein>
<dbReference type="EMBL" id="BMAW01060416">
    <property type="protein sequence ID" value="GFT26130.1"/>
    <property type="molecule type" value="Genomic_DNA"/>
</dbReference>
<dbReference type="Proteomes" id="UP000887013">
    <property type="component" value="Unassembled WGS sequence"/>
</dbReference>
<name>A0A8X6NQD9_NEPPI</name>
<evidence type="ECO:0000313" key="2">
    <source>
        <dbReference type="Proteomes" id="UP000887013"/>
    </source>
</evidence>
<dbReference type="AlphaFoldDB" id="A0A8X6NQD9"/>
<reference evidence="1" key="1">
    <citation type="submission" date="2020-08" db="EMBL/GenBank/DDBJ databases">
        <title>Multicomponent nature underlies the extraordinary mechanical properties of spider dragline silk.</title>
        <authorList>
            <person name="Kono N."/>
            <person name="Nakamura H."/>
            <person name="Mori M."/>
            <person name="Yoshida Y."/>
            <person name="Ohtoshi R."/>
            <person name="Malay A.D."/>
            <person name="Moran D.A.P."/>
            <person name="Tomita M."/>
            <person name="Numata K."/>
            <person name="Arakawa K."/>
        </authorList>
    </citation>
    <scope>NUCLEOTIDE SEQUENCE</scope>
</reference>
<accession>A0A8X6NQD9</accession>
<organism evidence="1 2">
    <name type="scientific">Nephila pilipes</name>
    <name type="common">Giant wood spider</name>
    <name type="synonym">Nephila maculata</name>
    <dbReference type="NCBI Taxonomy" id="299642"/>
    <lineage>
        <taxon>Eukaryota</taxon>
        <taxon>Metazoa</taxon>
        <taxon>Ecdysozoa</taxon>
        <taxon>Arthropoda</taxon>
        <taxon>Chelicerata</taxon>
        <taxon>Arachnida</taxon>
        <taxon>Araneae</taxon>
        <taxon>Araneomorphae</taxon>
        <taxon>Entelegynae</taxon>
        <taxon>Araneoidea</taxon>
        <taxon>Nephilidae</taxon>
        <taxon>Nephila</taxon>
    </lineage>
</organism>
<evidence type="ECO:0000313" key="1">
    <source>
        <dbReference type="EMBL" id="GFT26130.1"/>
    </source>
</evidence>
<proteinExistence type="predicted"/>
<sequence>MLSRQRKRLNAAALQYRVIFISMVTKYLLKGPLRHAESYYRILHAKVRLHSGAVDIILRSSVKMRNSNLKSSDVFRRISPRASLTMLKVNDVTPPQSYLKIHKF</sequence>
<gene>
    <name evidence="1" type="ORF">NPIL_192711</name>
</gene>